<reference key="1">
    <citation type="journal article" date="2011" name="Mol. Biol. Evol.">
        <title>Unity in variety -- the pan-genome of the Chlamydiae.</title>
        <authorList>
            <person name="Collingro A."/>
            <person name="Tischler P."/>
            <person name="Weinmaier T."/>
            <person name="Penz T."/>
            <person name="Heinz E."/>
            <person name="Brunham R.C."/>
            <person name="Read T.D."/>
            <person name="Bavoil P.M."/>
            <person name="Sachse K."/>
            <person name="Kahane S."/>
            <person name="Friedman M.G."/>
            <person name="Rattei T."/>
            <person name="Myers G.S.A."/>
            <person name="Horn M."/>
        </authorList>
    </citation>
    <scope>NUCLEOTIDE SEQUENCE</scope>
    <source>
        <strain>UV7</strain>
    </source>
</reference>
<accession>F8KZY4</accession>
<dbReference type="Proteomes" id="UP000000495">
    <property type="component" value="Chromosome"/>
</dbReference>
<dbReference type="STRING" id="765952.PUV_15430"/>
<protein>
    <submittedName>
        <fullName evidence="1">Uncharacterized protein</fullName>
    </submittedName>
</protein>
<sequence length="34" mass="3856">MNPCFEQILGATRAIFNPFEQVFFDGSPHYGNAH</sequence>
<organism evidence="1 2">
    <name type="scientific">Parachlamydia acanthamoebae (strain UV7)</name>
    <dbReference type="NCBI Taxonomy" id="765952"/>
    <lineage>
        <taxon>Bacteria</taxon>
        <taxon>Pseudomonadati</taxon>
        <taxon>Chlamydiota</taxon>
        <taxon>Chlamydiia</taxon>
        <taxon>Parachlamydiales</taxon>
        <taxon>Parachlamydiaceae</taxon>
        <taxon>Parachlamydia</taxon>
    </lineage>
</organism>
<reference evidence="1 2" key="2">
    <citation type="journal article" date="2011" name="Mol. Biol. Evol.">
        <title>Unity in variety--the pan-genome of the Chlamydiae.</title>
        <authorList>
            <person name="Collingro A."/>
            <person name="Tischler P."/>
            <person name="Weinmaier T."/>
            <person name="Penz T."/>
            <person name="Heinz E."/>
            <person name="Brunham R.C."/>
            <person name="Read T.D."/>
            <person name="Bavoil P.M."/>
            <person name="Sachse K."/>
            <person name="Kahane S."/>
            <person name="Friedman M.G."/>
            <person name="Rattei T."/>
            <person name="Myers G.S."/>
            <person name="Horn M."/>
        </authorList>
    </citation>
    <scope>NUCLEOTIDE SEQUENCE [LARGE SCALE GENOMIC DNA]</scope>
    <source>
        <strain evidence="2">UV7</strain>
    </source>
</reference>
<proteinExistence type="predicted"/>
<dbReference type="HOGENOM" id="CLU_3375050_0_0_0"/>
<evidence type="ECO:0000313" key="2">
    <source>
        <dbReference type="Proteomes" id="UP000000495"/>
    </source>
</evidence>
<keyword evidence="2" id="KW-1185">Reference proteome</keyword>
<evidence type="ECO:0000313" key="1">
    <source>
        <dbReference type="EMBL" id="CCB86493.1"/>
    </source>
</evidence>
<name>F8KZY4_PARAV</name>
<dbReference type="AlphaFoldDB" id="F8KZY4"/>
<dbReference type="KEGG" id="puv:PUV_15430"/>
<gene>
    <name evidence="1" type="ordered locus">PUV_15430</name>
</gene>
<dbReference type="EMBL" id="FR872580">
    <property type="protein sequence ID" value="CCB86493.1"/>
    <property type="molecule type" value="Genomic_DNA"/>
</dbReference>